<dbReference type="UniPathway" id="UPA00343"/>
<dbReference type="Gene3D" id="3.30.420.40">
    <property type="match status" value="2"/>
</dbReference>
<keyword evidence="2" id="KW-0808">Transferase</keyword>
<comment type="caution">
    <text evidence="3">The sequence shown here is derived from an EMBL/GenBank/DDBJ whole genome shotgun (WGS) entry which is preliminary data.</text>
</comment>
<proteinExistence type="inferred from homology"/>
<comment type="function">
    <text evidence="2">Catalyzes the specific phosphorylation of 1,6-anhydro-N-acetylmuramic acid (anhMurNAc) with the simultaneous cleavage of the 1,6-anhydro ring, generating MurNAc-6-P. Is required for the utilization of anhMurNAc either imported from the medium or derived from its own cell wall murein, and thus plays a role in cell wall recycling.</text>
</comment>
<dbReference type="RefSeq" id="WP_109869850.1">
    <property type="nucleotide sequence ID" value="NZ_QGNA01000001.1"/>
</dbReference>
<dbReference type="GO" id="GO:0006040">
    <property type="term" value="P:amino sugar metabolic process"/>
    <property type="evidence" value="ECO:0007669"/>
    <property type="project" value="InterPro"/>
</dbReference>
<comment type="pathway">
    <text evidence="2">Amino-sugar metabolism; 1,6-anhydro-N-acetylmuramate degradation.</text>
</comment>
<dbReference type="InterPro" id="IPR005338">
    <property type="entry name" value="Anhydro_N_Ac-Mur_kinase"/>
</dbReference>
<organism evidence="3 4">
    <name type="scientific">Falsiroseomonas bella</name>
    <dbReference type="NCBI Taxonomy" id="2184016"/>
    <lineage>
        <taxon>Bacteria</taxon>
        <taxon>Pseudomonadati</taxon>
        <taxon>Pseudomonadota</taxon>
        <taxon>Alphaproteobacteria</taxon>
        <taxon>Acetobacterales</taxon>
        <taxon>Roseomonadaceae</taxon>
        <taxon>Falsiroseomonas</taxon>
    </lineage>
</organism>
<dbReference type="PANTHER" id="PTHR30605">
    <property type="entry name" value="ANHYDRO-N-ACETYLMURAMIC ACID KINASE"/>
    <property type="match status" value="1"/>
</dbReference>
<dbReference type="AlphaFoldDB" id="A0A317FMP5"/>
<keyword evidence="1 2" id="KW-0119">Carbohydrate metabolism</keyword>
<evidence type="ECO:0000313" key="4">
    <source>
        <dbReference type="Proteomes" id="UP000245765"/>
    </source>
</evidence>
<dbReference type="Proteomes" id="UP000245765">
    <property type="component" value="Unassembled WGS sequence"/>
</dbReference>
<dbReference type="PANTHER" id="PTHR30605:SF0">
    <property type="entry name" value="ANHYDRO-N-ACETYLMURAMIC ACID KINASE"/>
    <property type="match status" value="1"/>
</dbReference>
<dbReference type="GO" id="GO:0005524">
    <property type="term" value="F:ATP binding"/>
    <property type="evidence" value="ECO:0007669"/>
    <property type="project" value="UniProtKB-UniRule"/>
</dbReference>
<sequence>MRTIGLMSGTSLDGVDAAWVETDGEAIARFGPTLTLPYDPALRRDLRRLLDLAQEQGADLPPDDPLLADCVARLTARHVEAVKAIGWQADLIGFHGQTILHRPRRPGSNHRPFTCQVGDAARLARETGLSVAHDFRSADVAAGGQGAPLVPIVHAVMARDLPKPLAVLNLGGVGNVTWIGADGELIAFDTGPANGPLDDWARRATGEPYDRDGRLALAGQPDGGVLARLIGHPYLAAPPPKSLDRLDFDRALKEAGAAALSPWDGAATLVAFCAVCVAAASRHFPAPPVQWLVAGGGRRNPAVMRALAAALTEPVRPVEVAGWNGDALEAQAFGVLAARVWRGLPLTFPGTTGAPEPLRGGRITGPLL</sequence>
<keyword evidence="4" id="KW-1185">Reference proteome</keyword>
<evidence type="ECO:0000256" key="1">
    <source>
        <dbReference type="ARBA" id="ARBA00023277"/>
    </source>
</evidence>
<accession>A0A317FMP5</accession>
<reference evidence="4" key="1">
    <citation type="submission" date="2018-05" db="EMBL/GenBank/DDBJ databases">
        <authorList>
            <person name="Du Z."/>
            <person name="Wang X."/>
        </authorList>
    </citation>
    <scope>NUCLEOTIDE SEQUENCE [LARGE SCALE GENOMIC DNA]</scope>
    <source>
        <strain evidence="4">CQN31</strain>
    </source>
</reference>
<name>A0A317FMP5_9PROT</name>
<feature type="binding site" evidence="2">
    <location>
        <begin position="9"/>
        <end position="16"/>
    </location>
    <ligand>
        <name>ATP</name>
        <dbReference type="ChEBI" id="CHEBI:30616"/>
    </ligand>
</feature>
<gene>
    <name evidence="2" type="primary">anmK</name>
    <name evidence="3" type="ORF">DFH01_00330</name>
</gene>
<dbReference type="GO" id="GO:0016773">
    <property type="term" value="F:phosphotransferase activity, alcohol group as acceptor"/>
    <property type="evidence" value="ECO:0007669"/>
    <property type="project" value="UniProtKB-UniRule"/>
</dbReference>
<dbReference type="InterPro" id="IPR043129">
    <property type="entry name" value="ATPase_NBD"/>
</dbReference>
<dbReference type="HAMAP" id="MF_01270">
    <property type="entry name" value="AnhMurNAc_kinase"/>
    <property type="match status" value="1"/>
</dbReference>
<evidence type="ECO:0000256" key="2">
    <source>
        <dbReference type="HAMAP-Rule" id="MF_01270"/>
    </source>
</evidence>
<keyword evidence="2 3" id="KW-0418">Kinase</keyword>
<comment type="catalytic activity">
    <reaction evidence="2">
        <text>1,6-anhydro-N-acetyl-beta-muramate + ATP + H2O = N-acetyl-D-muramate 6-phosphate + ADP + H(+)</text>
        <dbReference type="Rhea" id="RHEA:24952"/>
        <dbReference type="ChEBI" id="CHEBI:15377"/>
        <dbReference type="ChEBI" id="CHEBI:15378"/>
        <dbReference type="ChEBI" id="CHEBI:30616"/>
        <dbReference type="ChEBI" id="CHEBI:58690"/>
        <dbReference type="ChEBI" id="CHEBI:58722"/>
        <dbReference type="ChEBI" id="CHEBI:456216"/>
        <dbReference type="EC" id="2.7.1.170"/>
    </reaction>
</comment>
<dbReference type="EC" id="2.7.1.170" evidence="2"/>
<dbReference type="Pfam" id="PF03702">
    <property type="entry name" value="AnmK"/>
    <property type="match status" value="1"/>
</dbReference>
<dbReference type="OrthoDB" id="9763949at2"/>
<comment type="pathway">
    <text evidence="2">Cell wall biogenesis; peptidoglycan recycling.</text>
</comment>
<keyword evidence="2" id="KW-0547">Nucleotide-binding</keyword>
<dbReference type="GO" id="GO:0016301">
    <property type="term" value="F:kinase activity"/>
    <property type="evidence" value="ECO:0007669"/>
    <property type="project" value="UniProtKB-KW"/>
</dbReference>
<dbReference type="NCBIfam" id="NF007141">
    <property type="entry name" value="PRK09585.1-5"/>
    <property type="match status" value="1"/>
</dbReference>
<dbReference type="GO" id="GO:0097175">
    <property type="term" value="P:1,6-anhydro-N-acetyl-beta-muramic acid catabolic process"/>
    <property type="evidence" value="ECO:0007669"/>
    <property type="project" value="UniProtKB-UniRule"/>
</dbReference>
<protein>
    <recommendedName>
        <fullName evidence="2">Anhydro-N-acetylmuramic acid kinase</fullName>
        <ecNumber evidence="2">2.7.1.170</ecNumber>
    </recommendedName>
    <alternativeName>
        <fullName evidence="2">AnhMurNAc kinase</fullName>
    </alternativeName>
</protein>
<dbReference type="SUPFAM" id="SSF53067">
    <property type="entry name" value="Actin-like ATPase domain"/>
    <property type="match status" value="1"/>
</dbReference>
<evidence type="ECO:0000313" key="3">
    <source>
        <dbReference type="EMBL" id="PWS39229.1"/>
    </source>
</evidence>
<comment type="similarity">
    <text evidence="2">Belongs to the anhydro-N-acetylmuramic acid kinase family.</text>
</comment>
<dbReference type="GO" id="GO:0009254">
    <property type="term" value="P:peptidoglycan turnover"/>
    <property type="evidence" value="ECO:0007669"/>
    <property type="project" value="UniProtKB-UniRule"/>
</dbReference>
<dbReference type="UniPathway" id="UPA00544"/>
<dbReference type="EMBL" id="QGNA01000001">
    <property type="protein sequence ID" value="PWS39229.1"/>
    <property type="molecule type" value="Genomic_DNA"/>
</dbReference>
<keyword evidence="2" id="KW-0067">ATP-binding</keyword>